<dbReference type="Proteomes" id="UP000887579">
    <property type="component" value="Unplaced"/>
</dbReference>
<dbReference type="WBParaSite" id="ES5_v2.g26844.t1">
    <property type="protein sequence ID" value="ES5_v2.g26844.t1"/>
    <property type="gene ID" value="ES5_v2.g26844"/>
</dbReference>
<organism evidence="1 2">
    <name type="scientific">Panagrolaimus sp. ES5</name>
    <dbReference type="NCBI Taxonomy" id="591445"/>
    <lineage>
        <taxon>Eukaryota</taxon>
        <taxon>Metazoa</taxon>
        <taxon>Ecdysozoa</taxon>
        <taxon>Nematoda</taxon>
        <taxon>Chromadorea</taxon>
        <taxon>Rhabditida</taxon>
        <taxon>Tylenchina</taxon>
        <taxon>Panagrolaimomorpha</taxon>
        <taxon>Panagrolaimoidea</taxon>
        <taxon>Panagrolaimidae</taxon>
        <taxon>Panagrolaimus</taxon>
    </lineage>
</organism>
<evidence type="ECO:0000313" key="1">
    <source>
        <dbReference type="Proteomes" id="UP000887579"/>
    </source>
</evidence>
<protein>
    <submittedName>
        <fullName evidence="2">Uncharacterized protein</fullName>
    </submittedName>
</protein>
<name>A0AC34GB63_9BILA</name>
<accession>A0AC34GB63</accession>
<reference evidence="2" key="1">
    <citation type="submission" date="2022-11" db="UniProtKB">
        <authorList>
            <consortium name="WormBaseParasite"/>
        </authorList>
    </citation>
    <scope>IDENTIFICATION</scope>
</reference>
<proteinExistence type="predicted"/>
<evidence type="ECO:0000313" key="2">
    <source>
        <dbReference type="WBParaSite" id="ES5_v2.g26844.t1"/>
    </source>
</evidence>
<sequence>MKFRDVYKWAECQALKKQNESNDEVFDLKTAVKMELTEILPLFEFSRMSKEFLTEFLVGNGIISVEKIAKIHKVYVTIRNNGKLIAGSFDDESGIFDDFICKNGQNNWMNRVTPGTHNLNIDDKFYMKPSKPSTFSKNTDRFSTSWYLCIKRNGTLALKHRSAVFSGDYLLAKMKPPDLDINVDFSLERQHITSVKARRAKFNIN</sequence>